<protein>
    <submittedName>
        <fullName evidence="1">Uncharacterized protein</fullName>
    </submittedName>
</protein>
<proteinExistence type="predicted"/>
<comment type="caution">
    <text evidence="1">The sequence shown here is derived from an EMBL/GenBank/DDBJ whole genome shotgun (WGS) entry which is preliminary data.</text>
</comment>
<evidence type="ECO:0000313" key="1">
    <source>
        <dbReference type="EMBL" id="PZW37749.1"/>
    </source>
</evidence>
<accession>A0A2W7IID9</accession>
<evidence type="ECO:0000313" key="2">
    <source>
        <dbReference type="Proteomes" id="UP000249688"/>
    </source>
</evidence>
<dbReference type="Proteomes" id="UP000249688">
    <property type="component" value="Unassembled WGS sequence"/>
</dbReference>
<dbReference type="AlphaFoldDB" id="A0A2W7IID9"/>
<reference evidence="1 2" key="1">
    <citation type="submission" date="2018-06" db="EMBL/GenBank/DDBJ databases">
        <title>Genomic Encyclopedia of Archaeal and Bacterial Type Strains, Phase II (KMG-II): from individual species to whole genera.</title>
        <authorList>
            <person name="Goeker M."/>
        </authorList>
    </citation>
    <scope>NUCLEOTIDE SEQUENCE [LARGE SCALE GENOMIC DNA]</scope>
    <source>
        <strain evidence="1 2">DSM 24525</strain>
    </source>
</reference>
<sequence length="584" mass="63375">MIQTRIPQRYAVVCGLLRFPLEAALTLRKLFRLRAEGLIDGIVLSTWTPEVDREVAFITWARSQGVTVIHTLEHPDRGPTMLYTQARAVWLGLEAVPEGADVLKLRTDKTLDRIDGFVPLLAEGTSGASFLPGPHSAYSRKIAVLWAHVGRPFYFGDQAYFSTKKDATAALNFDARFHLTMMGLNPETKWWIRPICERFAFWREFFQNIDQFYSPNFIRLALSTPSVPRPPDIFYDFVAATLRGMADGFLFTVHNPAPVGLQDTGFRYSALFDMSNHPNSLAYEGLAAGRKTIALREGDSLPALVEGRVEPCPLSEGVRAALARQEKGPPQHFDSESFREWIEACGGSAQAAQVAPRPYVALPPLGASVEVDGTFLIEQLSRAAGGASEAESRDLLERLERQLGYGLPVARALFRSALEAERAGAPAEMVNAAICIAAQQKINEATLEFAMRALEGAPGVDAALADKLLDATCSRGVVDAFLLRALLLGWRPLSGTPAAVPAEAAMAEARAHSSLDAAFLDAASGAGGPRFDAESMAEFARSQGAAPYLIENLQRRMARLIAAGIVQPIAHAPDAALYSIAPTS</sequence>
<dbReference type="EMBL" id="QKYU01000041">
    <property type="protein sequence ID" value="PZW37749.1"/>
    <property type="molecule type" value="Genomic_DNA"/>
</dbReference>
<dbReference type="OrthoDB" id="7296799at2"/>
<name>A0A2W7IID9_9PROT</name>
<dbReference type="RefSeq" id="WP_111400484.1">
    <property type="nucleotide sequence ID" value="NZ_QKYU01000041.1"/>
</dbReference>
<gene>
    <name evidence="1" type="ORF">C8P66_14126</name>
</gene>
<keyword evidence="2" id="KW-1185">Reference proteome</keyword>
<organism evidence="1 2">
    <name type="scientific">Humitalea rosea</name>
    <dbReference type="NCBI Taxonomy" id="990373"/>
    <lineage>
        <taxon>Bacteria</taxon>
        <taxon>Pseudomonadati</taxon>
        <taxon>Pseudomonadota</taxon>
        <taxon>Alphaproteobacteria</taxon>
        <taxon>Acetobacterales</taxon>
        <taxon>Roseomonadaceae</taxon>
        <taxon>Humitalea</taxon>
    </lineage>
</organism>